<dbReference type="Pfam" id="PF03306">
    <property type="entry name" value="AAL_decarboxy"/>
    <property type="match status" value="1"/>
</dbReference>
<dbReference type="EMBL" id="AE016828">
    <property type="protein sequence ID" value="AAO90610.1"/>
    <property type="molecule type" value="Genomic_DNA"/>
</dbReference>
<dbReference type="AlphaFoldDB" id="Q83CL7"/>
<dbReference type="PANTHER" id="PTHR35524:SF1">
    <property type="entry name" value="ALPHA-ACETOLACTATE DECARBOXYLASE"/>
    <property type="match status" value="1"/>
</dbReference>
<dbReference type="PIRSF" id="PIRSF001332">
    <property type="entry name" value="Acetolac_decarb"/>
    <property type="match status" value="1"/>
</dbReference>
<comment type="catalytic activity">
    <reaction evidence="1 9">
        <text>(2S)-2-acetolactate + H(+) = (R)-acetoin + CO2</text>
        <dbReference type="Rhea" id="RHEA:21580"/>
        <dbReference type="ChEBI" id="CHEBI:15378"/>
        <dbReference type="ChEBI" id="CHEBI:15686"/>
        <dbReference type="ChEBI" id="CHEBI:16526"/>
        <dbReference type="ChEBI" id="CHEBI:58476"/>
        <dbReference type="EC" id="4.1.1.5"/>
    </reaction>
</comment>
<dbReference type="HOGENOM" id="CLU_072561_0_0_6"/>
<evidence type="ECO:0000313" key="12">
    <source>
        <dbReference type="Proteomes" id="UP000002671"/>
    </source>
</evidence>
<evidence type="ECO:0000256" key="10">
    <source>
        <dbReference type="SAM" id="SignalP"/>
    </source>
</evidence>
<evidence type="ECO:0000256" key="4">
    <source>
        <dbReference type="ARBA" id="ARBA00013204"/>
    </source>
</evidence>
<organism evidence="11 12">
    <name type="scientific">Coxiella burnetii (strain RSA 493 / Nine Mile phase I)</name>
    <dbReference type="NCBI Taxonomy" id="227377"/>
    <lineage>
        <taxon>Bacteria</taxon>
        <taxon>Pseudomonadati</taxon>
        <taxon>Pseudomonadota</taxon>
        <taxon>Gammaproteobacteria</taxon>
        <taxon>Legionellales</taxon>
        <taxon>Coxiellaceae</taxon>
        <taxon>Coxiella</taxon>
    </lineage>
</organism>
<name>Q83CL7_COXBU</name>
<dbReference type="KEGG" id="cbu:CBU_1097"/>
<dbReference type="PATRIC" id="fig|227377.7.peg.1092"/>
<evidence type="ECO:0000256" key="1">
    <source>
        <dbReference type="ARBA" id="ARBA00001784"/>
    </source>
</evidence>
<reference evidence="11 12" key="2">
    <citation type="journal article" date="2009" name="Infect. Immun.">
        <title>Comparative genomics reveal extensive transposon-mediated genomic plasticity and diversity among potential effector proteins within the genus Coxiella.</title>
        <authorList>
            <person name="Beare P.A."/>
            <person name="Unsworth N."/>
            <person name="Andoh M."/>
            <person name="Voth D.E."/>
            <person name="Omsland A."/>
            <person name="Gilk S.D."/>
            <person name="Williams K.P."/>
            <person name="Sobral B.W."/>
            <person name="Kupko J.J.III."/>
            <person name="Porcella S.F."/>
            <person name="Samuel J.E."/>
            <person name="Heinzen R.A."/>
        </authorList>
    </citation>
    <scope>NUCLEOTIDE SEQUENCE [LARGE SCALE GENOMIC DNA]</scope>
    <source>
        <strain evidence="12">RSA 493 / Nine Mile phase I</strain>
    </source>
</reference>
<dbReference type="SUPFAM" id="SSF117856">
    <property type="entry name" value="AF0104/ALDC/Ptd012-like"/>
    <property type="match status" value="1"/>
</dbReference>
<keyword evidence="8 9" id="KW-0456">Lyase</keyword>
<comment type="similarity">
    <text evidence="3 9">Belongs to the alpha-acetolactate decarboxylase family.</text>
</comment>
<dbReference type="UniPathway" id="UPA00626">
    <property type="reaction ID" value="UER00678"/>
</dbReference>
<gene>
    <name evidence="11" type="primary">aldC</name>
    <name evidence="11" type="ordered locus">CBU_1097</name>
</gene>
<dbReference type="CDD" id="cd17299">
    <property type="entry name" value="acetolactate_decarboxylase"/>
    <property type="match status" value="1"/>
</dbReference>
<feature type="signal peptide" evidence="10">
    <location>
        <begin position="1"/>
        <end position="24"/>
    </location>
</feature>
<dbReference type="RefSeq" id="NP_820096.1">
    <property type="nucleotide sequence ID" value="NC_002971.4"/>
</dbReference>
<feature type="chain" id="PRO_5004297521" description="Alpha-acetolactate decarboxylase" evidence="10">
    <location>
        <begin position="25"/>
        <end position="265"/>
    </location>
</feature>
<dbReference type="EnsemblBacteria" id="AAO90610">
    <property type="protein sequence ID" value="AAO90610"/>
    <property type="gene ID" value="CBU_1097"/>
</dbReference>
<dbReference type="GeneID" id="1208999"/>
<dbReference type="RefSeq" id="WP_010958007.1">
    <property type="nucleotide sequence ID" value="NC_002971.4"/>
</dbReference>
<evidence type="ECO:0000256" key="8">
    <source>
        <dbReference type="ARBA" id="ARBA00023239"/>
    </source>
</evidence>
<reference evidence="11 12" key="1">
    <citation type="journal article" date="2003" name="Proc. Natl. Acad. Sci. U.S.A.">
        <title>Complete genome sequence of the Q-fever pathogen, Coxiella burnetii.</title>
        <authorList>
            <person name="Seshadri R."/>
            <person name="Paulsen I.T."/>
            <person name="Eisen J.A."/>
            <person name="Read T.D."/>
            <person name="Nelson K.E."/>
            <person name="Nelson W.C."/>
            <person name="Ward N.L."/>
            <person name="Tettelin H."/>
            <person name="Davidsen T.M."/>
            <person name="Beanan M.J."/>
            <person name="Deboy R.T."/>
            <person name="Daugherty S.C."/>
            <person name="Brinkac L.M."/>
            <person name="Madupu R."/>
            <person name="Dodson R.J."/>
            <person name="Khouri H.M."/>
            <person name="Lee K.H."/>
            <person name="Carty H.A."/>
            <person name="Scanlan D."/>
            <person name="Heinzen R.A."/>
            <person name="Thompson H.A."/>
            <person name="Samuel J.E."/>
            <person name="Fraser C.M."/>
            <person name="Heidelberg J.F."/>
        </authorList>
    </citation>
    <scope>NUCLEOTIDE SEQUENCE [LARGE SCALE GENOMIC DNA]</scope>
    <source>
        <strain evidence="12">RSA 493 / Nine Mile phase I</strain>
    </source>
</reference>
<dbReference type="GO" id="GO:0045151">
    <property type="term" value="P:acetoin biosynthetic process"/>
    <property type="evidence" value="ECO:0007669"/>
    <property type="project" value="UniProtKB-UniRule"/>
</dbReference>
<evidence type="ECO:0000256" key="3">
    <source>
        <dbReference type="ARBA" id="ARBA00007106"/>
    </source>
</evidence>
<dbReference type="STRING" id="227377.CBU_1097"/>
<dbReference type="Proteomes" id="UP000002671">
    <property type="component" value="Chromosome"/>
</dbReference>
<evidence type="ECO:0000256" key="6">
    <source>
        <dbReference type="ARBA" id="ARBA00022793"/>
    </source>
</evidence>
<evidence type="ECO:0000256" key="9">
    <source>
        <dbReference type="PIRNR" id="PIRNR001332"/>
    </source>
</evidence>
<sequence length="265" mass="29164">MKKIIINAVLITLSLSITSLSISATHPSQNTIFQVATIGSLAQGVYDGDFTYGKLQKKGNFGLGTFLDLNGEMVAVDGHYYEIEANGKLRPVTTKQIAPFAEVTFFNPTIHKTIENAANYQQLGHQLSKFFLNKNIPYAIRIDGTFKTLRLRSLRKQQKPYPTLVQASEKQAIFNLNNVKGTVVGFWFPSYWGGIAVAGFHLHFVTADRTTGGHVLEIALNQGKVSLAPVHQLDIYLPETKSFAHANLSSEELHSAIKKAEGGSE</sequence>
<evidence type="ECO:0000256" key="2">
    <source>
        <dbReference type="ARBA" id="ARBA00005170"/>
    </source>
</evidence>
<evidence type="ECO:0000256" key="5">
    <source>
        <dbReference type="ARBA" id="ARBA00020164"/>
    </source>
</evidence>
<evidence type="ECO:0000256" key="7">
    <source>
        <dbReference type="ARBA" id="ARBA00023061"/>
    </source>
</evidence>
<comment type="pathway">
    <text evidence="2 9">Polyol metabolism; (R,R)-butane-2,3-diol biosynthesis; (R,R)-butane-2,3-diol from pyruvate: step 2/3.</text>
</comment>
<dbReference type="GO" id="GO:0047605">
    <property type="term" value="F:acetolactate decarboxylase activity"/>
    <property type="evidence" value="ECO:0007669"/>
    <property type="project" value="UniProtKB-UniRule"/>
</dbReference>
<dbReference type="Gene3D" id="3.30.1330.80">
    <property type="entry name" value="Hypothetical protein, similar to alpha- acetolactate decarboxylase, domain 2"/>
    <property type="match status" value="2"/>
</dbReference>
<dbReference type="InterPro" id="IPR005128">
    <property type="entry name" value="Acetolactate_a_deCO2ase"/>
</dbReference>
<evidence type="ECO:0000313" key="11">
    <source>
        <dbReference type="EMBL" id="AAO90610.1"/>
    </source>
</evidence>
<accession>Q83CL7</accession>
<dbReference type="NCBIfam" id="TIGR01252">
    <property type="entry name" value="acetolac_decarb"/>
    <property type="match status" value="1"/>
</dbReference>
<proteinExistence type="inferred from homology"/>
<keyword evidence="7 9" id="KW-0005">Acetoin biosynthesis</keyword>
<dbReference type="PANTHER" id="PTHR35524">
    <property type="entry name" value="ALPHA-ACETOLACTATE DECARBOXYLASE"/>
    <property type="match status" value="1"/>
</dbReference>
<dbReference type="OrthoDB" id="8612680at2"/>
<protein>
    <recommendedName>
        <fullName evidence="5 9">Alpha-acetolactate decarboxylase</fullName>
        <ecNumber evidence="4 9">4.1.1.5</ecNumber>
    </recommendedName>
</protein>
<dbReference type="eggNOG" id="COG3527">
    <property type="taxonomic scope" value="Bacteria"/>
</dbReference>
<keyword evidence="12" id="KW-1185">Reference proteome</keyword>
<keyword evidence="10" id="KW-0732">Signal</keyword>
<dbReference type="EC" id="4.1.1.5" evidence="4 9"/>
<keyword evidence="6 9" id="KW-0210">Decarboxylase</keyword>